<comment type="caution">
    <text evidence="2">The sequence shown here is derived from an EMBL/GenBank/DDBJ whole genome shotgun (WGS) entry which is preliminary data.</text>
</comment>
<proteinExistence type="predicted"/>
<gene>
    <name evidence="2" type="ORF">S12H4_32998</name>
</gene>
<protein>
    <submittedName>
        <fullName evidence="2">Uncharacterized protein</fullName>
    </submittedName>
</protein>
<keyword evidence="1" id="KW-0472">Membrane</keyword>
<keyword evidence="1" id="KW-0812">Transmembrane</keyword>
<evidence type="ECO:0000256" key="1">
    <source>
        <dbReference type="SAM" id="Phobius"/>
    </source>
</evidence>
<sequence length="275" mass="31730">EQNAQFLGYSFRRLALLIPLIGPIILGVLLKHRISRWIFSGLSGKHKKGITVVVILNGLFIALLWSVIFMYHFLRIFGDVGFYTRLLPLITNYFLIGLEIQLFIIQLFLKFPAKNIKKRKFPWTAFTAALLFIILSALLIIFTGWGYAENRLVIVSLGIPLLEGQIWYITGLLLIILITAIAWQAIVHKNAKVRRIKWDAVIFLLLWAAAVVLWTSQPLPDHNYFAPSERERPPNFEKYPFSDAEQYDYNSLYVLYGTTENFVISKPFYVSFLAI</sequence>
<feature type="non-terminal residue" evidence="2">
    <location>
        <position position="275"/>
    </location>
</feature>
<dbReference type="EMBL" id="BARW01019409">
    <property type="protein sequence ID" value="GAI94955.1"/>
    <property type="molecule type" value="Genomic_DNA"/>
</dbReference>
<accession>X1U579</accession>
<keyword evidence="1" id="KW-1133">Transmembrane helix</keyword>
<feature type="transmembrane region" description="Helical" evidence="1">
    <location>
        <begin position="165"/>
        <end position="186"/>
    </location>
</feature>
<feature type="transmembrane region" description="Helical" evidence="1">
    <location>
        <begin position="121"/>
        <end position="145"/>
    </location>
</feature>
<feature type="transmembrane region" description="Helical" evidence="1">
    <location>
        <begin position="12"/>
        <end position="30"/>
    </location>
</feature>
<feature type="transmembrane region" description="Helical" evidence="1">
    <location>
        <begin position="50"/>
        <end position="74"/>
    </location>
</feature>
<evidence type="ECO:0000313" key="2">
    <source>
        <dbReference type="EMBL" id="GAI94955.1"/>
    </source>
</evidence>
<feature type="transmembrane region" description="Helical" evidence="1">
    <location>
        <begin position="198"/>
        <end position="216"/>
    </location>
</feature>
<feature type="non-terminal residue" evidence="2">
    <location>
        <position position="1"/>
    </location>
</feature>
<feature type="transmembrane region" description="Helical" evidence="1">
    <location>
        <begin position="86"/>
        <end position="109"/>
    </location>
</feature>
<name>X1U579_9ZZZZ</name>
<organism evidence="2">
    <name type="scientific">marine sediment metagenome</name>
    <dbReference type="NCBI Taxonomy" id="412755"/>
    <lineage>
        <taxon>unclassified sequences</taxon>
        <taxon>metagenomes</taxon>
        <taxon>ecological metagenomes</taxon>
    </lineage>
</organism>
<reference evidence="2" key="1">
    <citation type="journal article" date="2014" name="Front. Microbiol.">
        <title>High frequency of phylogenetically diverse reductive dehalogenase-homologous genes in deep subseafloor sedimentary metagenomes.</title>
        <authorList>
            <person name="Kawai M."/>
            <person name="Futagami T."/>
            <person name="Toyoda A."/>
            <person name="Takaki Y."/>
            <person name="Nishi S."/>
            <person name="Hori S."/>
            <person name="Arai W."/>
            <person name="Tsubouchi T."/>
            <person name="Morono Y."/>
            <person name="Uchiyama I."/>
            <person name="Ito T."/>
            <person name="Fujiyama A."/>
            <person name="Inagaki F."/>
            <person name="Takami H."/>
        </authorList>
    </citation>
    <scope>NUCLEOTIDE SEQUENCE</scope>
    <source>
        <strain evidence="2">Expedition CK06-06</strain>
    </source>
</reference>
<dbReference type="AlphaFoldDB" id="X1U579"/>